<evidence type="ECO:0000313" key="2">
    <source>
        <dbReference type="Proteomes" id="UP001047646"/>
    </source>
</evidence>
<sequence>MATETWSGIVVRATLAENGTVPRSASSSSPDIILAGKEPLAVPSVLTDPANYNNGYDNKLYIGLPNYLYVRGKNYTAGELAGYWNLFWATPNILLYPYLWEGNQLKTSGGDKNPPFAIKAGAIGASLDCFTWVPPDTSDHYCMIAVASTPDHPNPLKGVTNITDLADVLSKNANIAQRNVQMVRGDLPQVVSTAGYNQGDEGALVDLAVVFENIPKGTKYTISSGTPLNGKTLSHSDNNTLDNDFKYAWVGQDIPANWQTLFTFTLSFGSDWSGIPAGKKPKVTIRGELVQGAADRLYHNPAAYFADPHPHTRAVRLDATGGPVKLIVAGSVTTLYTDIGPK</sequence>
<dbReference type="EMBL" id="CP077073">
    <property type="protein sequence ID" value="QXH33881.1"/>
    <property type="molecule type" value="Genomic_DNA"/>
</dbReference>
<gene>
    <name evidence="1" type="ORF">KSS95_17105</name>
</gene>
<reference evidence="1" key="1">
    <citation type="journal article" date="2021" name="Microorganisms">
        <title>The Ever-Expanding Pseudomonas Genus: Description of 43 New Species and Partition of the Pseudomonas putida Group.</title>
        <authorList>
            <person name="Girard L."/>
            <person name="Lood C."/>
            <person name="Hofte M."/>
            <person name="Vandamme P."/>
            <person name="Rokni-Zadeh H."/>
            <person name="van Noort V."/>
            <person name="Lavigne R."/>
            <person name="De Mot R."/>
        </authorList>
    </citation>
    <scope>NUCLEOTIDE SEQUENCE</scope>
    <source>
        <strain evidence="1">COW39</strain>
    </source>
</reference>
<keyword evidence="2" id="KW-1185">Reference proteome</keyword>
<protein>
    <submittedName>
        <fullName evidence="1">Uncharacterized protein</fullName>
    </submittedName>
</protein>
<accession>A0ABX8M676</accession>
<proteinExistence type="predicted"/>
<dbReference type="Proteomes" id="UP001047646">
    <property type="component" value="Chromosome"/>
</dbReference>
<organism evidence="1 2">
    <name type="scientific">Pseudomonas muyukensis</name>
    <dbReference type="NCBI Taxonomy" id="2842357"/>
    <lineage>
        <taxon>Bacteria</taxon>
        <taxon>Pseudomonadati</taxon>
        <taxon>Pseudomonadota</taxon>
        <taxon>Gammaproteobacteria</taxon>
        <taxon>Pseudomonadales</taxon>
        <taxon>Pseudomonadaceae</taxon>
        <taxon>Pseudomonas</taxon>
    </lineage>
</organism>
<evidence type="ECO:0000313" key="1">
    <source>
        <dbReference type="EMBL" id="QXH33881.1"/>
    </source>
</evidence>
<name>A0ABX8M676_9PSED</name>
<dbReference type="RefSeq" id="WP_217848247.1">
    <property type="nucleotide sequence ID" value="NZ_CP077073.1"/>
</dbReference>